<evidence type="ECO:0008006" key="3">
    <source>
        <dbReference type="Google" id="ProtNLM"/>
    </source>
</evidence>
<evidence type="ECO:0000313" key="1">
    <source>
        <dbReference type="EMBL" id="ROO30642.1"/>
    </source>
</evidence>
<proteinExistence type="predicted"/>
<dbReference type="FunCoup" id="A0A423PYE9">
    <property type="interactions" value="52"/>
</dbReference>
<name>A0A423PYE9_9GAMM</name>
<dbReference type="EMBL" id="AYKG01000011">
    <property type="protein sequence ID" value="ROO30642.1"/>
    <property type="molecule type" value="Genomic_DNA"/>
</dbReference>
<accession>A0A423PYE9</accession>
<keyword evidence="2" id="KW-1185">Reference proteome</keyword>
<dbReference type="RefSeq" id="WP_123657479.1">
    <property type="nucleotide sequence ID" value="NZ_AYKG01000011.1"/>
</dbReference>
<reference evidence="1 2" key="1">
    <citation type="submission" date="2013-10" db="EMBL/GenBank/DDBJ databases">
        <title>Salinisphaera japonica YTM-1 Genome Sequencing.</title>
        <authorList>
            <person name="Lai Q."/>
            <person name="Li C."/>
            <person name="Shao Z."/>
        </authorList>
    </citation>
    <scope>NUCLEOTIDE SEQUENCE [LARGE SCALE GENOMIC DNA]</scope>
    <source>
        <strain evidence="1 2">YTM-1</strain>
    </source>
</reference>
<dbReference type="Proteomes" id="UP000285310">
    <property type="component" value="Unassembled WGS sequence"/>
</dbReference>
<comment type="caution">
    <text evidence="1">The sequence shown here is derived from an EMBL/GenBank/DDBJ whole genome shotgun (WGS) entry which is preliminary data.</text>
</comment>
<evidence type="ECO:0000313" key="2">
    <source>
        <dbReference type="Proteomes" id="UP000285310"/>
    </source>
</evidence>
<dbReference type="OrthoDB" id="3781311at2"/>
<dbReference type="InterPro" id="IPR020378">
    <property type="entry name" value="DUF4186"/>
</dbReference>
<gene>
    <name evidence="1" type="ORF">SAJA_04665</name>
</gene>
<dbReference type="InParanoid" id="A0A423PYE9"/>
<organism evidence="1 2">
    <name type="scientific">Salinisphaera japonica YTM-1</name>
    <dbReference type="NCBI Taxonomy" id="1209778"/>
    <lineage>
        <taxon>Bacteria</taxon>
        <taxon>Pseudomonadati</taxon>
        <taxon>Pseudomonadota</taxon>
        <taxon>Gammaproteobacteria</taxon>
        <taxon>Salinisphaerales</taxon>
        <taxon>Salinisphaeraceae</taxon>
        <taxon>Salinisphaera</taxon>
    </lineage>
</organism>
<dbReference type="Pfam" id="PF13811">
    <property type="entry name" value="DUF4186"/>
    <property type="match status" value="1"/>
</dbReference>
<dbReference type="AlphaFoldDB" id="A0A423PYE9"/>
<protein>
    <recommendedName>
        <fullName evidence="3">Cytoplasmic protein</fullName>
    </recommendedName>
</protein>
<sequence length="135" mass="15241">MTRPDPNALAQKLARSPFRARFQLGARENAMIDRHGQERIAGHAGDFIRNRLAPAEPYRDGRQTPMRGHPVFIAQHATATCCRGCLASWHGIPAGRALDIEQQRYIRDVLMNWILQQHTPQPAADITADPQRPLF</sequence>